<dbReference type="Pfam" id="PF25967">
    <property type="entry name" value="RND-MFP_C"/>
    <property type="match status" value="1"/>
</dbReference>
<accession>A0A641A8T8</accession>
<name>A0A641A8T8_STAAU</name>
<dbReference type="GO" id="GO:1990281">
    <property type="term" value="C:efflux pump complex"/>
    <property type="evidence" value="ECO:0007669"/>
    <property type="project" value="TreeGrafter"/>
</dbReference>
<dbReference type="Gene3D" id="2.40.420.20">
    <property type="match status" value="1"/>
</dbReference>
<dbReference type="PANTHER" id="PTHR30469">
    <property type="entry name" value="MULTIDRUG RESISTANCE PROTEIN MDTA"/>
    <property type="match status" value="1"/>
</dbReference>
<dbReference type="GO" id="GO:0015562">
    <property type="term" value="F:efflux transmembrane transporter activity"/>
    <property type="evidence" value="ECO:0007669"/>
    <property type="project" value="TreeGrafter"/>
</dbReference>
<dbReference type="AlphaFoldDB" id="A0A641A8T8"/>
<feature type="domain" description="Multidrug resistance protein MdtA-like C-terminal permuted SH3" evidence="1">
    <location>
        <begin position="183"/>
        <end position="234"/>
    </location>
</feature>
<comment type="caution">
    <text evidence="2">The sequence shown here is derived from an EMBL/GenBank/DDBJ whole genome shotgun (WGS) entry which is preliminary data.</text>
</comment>
<reference evidence="2" key="1">
    <citation type="submission" date="2018-09" db="EMBL/GenBank/DDBJ databases">
        <title>The microbial basis of impaired wound healing: differential roles for pathogens, 'bystanders', and strain-level diversification in clinical outcomes.</title>
        <authorList>
            <person name="Kalan L.R."/>
            <person name="Meisel J.S."/>
            <person name="Loesche M.A."/>
            <person name="Horwinski J."/>
            <person name="Soaita I."/>
            <person name="Chen X."/>
            <person name="Gardner S.E."/>
            <person name="Grice E.A."/>
        </authorList>
    </citation>
    <scope>NUCLEOTIDE SEQUENCE</scope>
    <source>
        <strain evidence="2">LK35</strain>
    </source>
</reference>
<proteinExistence type="predicted"/>
<sequence length="251" mass="27985">MRRKRKWLIVICVLLVLITISQILKHFNYGTESKEAYNTYTVEKERQLDLQGKAYPREVKTYYKNNQVGTYLGVQVADGQTVKKGDKVNLSITSTGKTGAGIIKQISELPISYEENLSLHENDALHLPESNNDGELANSKSISASPIFKSNNNSELSKYGVIIDDLSLPIRAGYSLEIKVPLNAIKIPKSVLTKGNNVFIVNKNSIVEKRNIRIKRINGDIIVEKGLKPGDKLIKQPKSTMNDGDKVEISS</sequence>
<evidence type="ECO:0000259" key="1">
    <source>
        <dbReference type="Pfam" id="PF25967"/>
    </source>
</evidence>
<organism evidence="2">
    <name type="scientific">Staphylococcus aureus</name>
    <dbReference type="NCBI Taxonomy" id="1280"/>
    <lineage>
        <taxon>Bacteria</taxon>
        <taxon>Bacillati</taxon>
        <taxon>Bacillota</taxon>
        <taxon>Bacilli</taxon>
        <taxon>Bacillales</taxon>
        <taxon>Staphylococcaceae</taxon>
        <taxon>Staphylococcus</taxon>
    </lineage>
</organism>
<dbReference type="EMBL" id="RAQZ01000002">
    <property type="protein sequence ID" value="KAA1273776.1"/>
    <property type="molecule type" value="Genomic_DNA"/>
</dbReference>
<dbReference type="InterPro" id="IPR058627">
    <property type="entry name" value="MdtA-like_C"/>
</dbReference>
<dbReference type="OMA" id="MADMRYN"/>
<evidence type="ECO:0000313" key="2">
    <source>
        <dbReference type="EMBL" id="KAA1273776.1"/>
    </source>
</evidence>
<dbReference type="RefSeq" id="WP_001253185.1">
    <property type="nucleotide sequence ID" value="NZ_AP015012.1"/>
</dbReference>
<protein>
    <submittedName>
        <fullName evidence="2">RND transporter</fullName>
    </submittedName>
</protein>
<gene>
    <name evidence="2" type="ORF">D7S40_06340</name>
</gene>